<organism evidence="1 2">
    <name type="scientific">Lactuca saligna</name>
    <name type="common">Willowleaf lettuce</name>
    <dbReference type="NCBI Taxonomy" id="75948"/>
    <lineage>
        <taxon>Eukaryota</taxon>
        <taxon>Viridiplantae</taxon>
        <taxon>Streptophyta</taxon>
        <taxon>Embryophyta</taxon>
        <taxon>Tracheophyta</taxon>
        <taxon>Spermatophyta</taxon>
        <taxon>Magnoliopsida</taxon>
        <taxon>eudicotyledons</taxon>
        <taxon>Gunneridae</taxon>
        <taxon>Pentapetalae</taxon>
        <taxon>asterids</taxon>
        <taxon>campanulids</taxon>
        <taxon>Asterales</taxon>
        <taxon>Asteraceae</taxon>
        <taxon>Cichorioideae</taxon>
        <taxon>Cichorieae</taxon>
        <taxon>Lactucinae</taxon>
        <taxon>Lactuca</taxon>
    </lineage>
</organism>
<evidence type="ECO:0000313" key="2">
    <source>
        <dbReference type="Proteomes" id="UP001177003"/>
    </source>
</evidence>
<dbReference type="Gene3D" id="3.80.10.10">
    <property type="entry name" value="Ribonuclease Inhibitor"/>
    <property type="match status" value="1"/>
</dbReference>
<dbReference type="AlphaFoldDB" id="A0AA36E7C0"/>
<keyword evidence="2" id="KW-1185">Reference proteome</keyword>
<dbReference type="SUPFAM" id="SSF52047">
    <property type="entry name" value="RNI-like"/>
    <property type="match status" value="1"/>
</dbReference>
<name>A0AA36E7C0_LACSI</name>
<dbReference type="InterPro" id="IPR032675">
    <property type="entry name" value="LRR_dom_sf"/>
</dbReference>
<reference evidence="1" key="1">
    <citation type="submission" date="2023-04" db="EMBL/GenBank/DDBJ databases">
        <authorList>
            <person name="Vijverberg K."/>
            <person name="Xiong W."/>
            <person name="Schranz E."/>
        </authorList>
    </citation>
    <scope>NUCLEOTIDE SEQUENCE</scope>
</reference>
<proteinExistence type="predicted"/>
<protein>
    <submittedName>
        <fullName evidence="1">Uncharacterized protein</fullName>
    </submittedName>
</protein>
<evidence type="ECO:0000313" key="1">
    <source>
        <dbReference type="EMBL" id="CAI9284922.1"/>
    </source>
</evidence>
<dbReference type="Proteomes" id="UP001177003">
    <property type="component" value="Chromosome 5"/>
</dbReference>
<gene>
    <name evidence="1" type="ORF">LSALG_LOCUS24420</name>
</gene>
<accession>A0AA36E7C0</accession>
<sequence>MFIRHKVIDKADDASASDTYYTSINSSVFFPIGYGSTVSMHSHDVPVTNIGGRRRLSTSGTIPKHLYRNVRAGQVNKLVEIQGLEIYCKTFHGSTEDLYANNGEDSMSMVAASFQNDEHVHMFSPVDVSASLSPMDDEIVLEFDEIEKVSDIEDILSYRSAAEHELQEFLVDSAYVFGNGEANTPIDKLMDDDQTSGKPQEWLKWLSRCMLCGGGTDDSNQFSGVVSDEVIKVSVLTIKLGIGYALAKEFLKVGDNVLICSISRRDRPFLPLSSYEKSLHLGSREVIVMDRGKDEELDDVTLFAQPLLFHLNQMYGSTKDEGDIFLGKLQIASLLALFVSDHFGGSDRSTMVDKARKSVSGSNYNKPFVCTCSIGNNNNIMKSIKQNVNSADDTALLCEKSLQLIKARRNFVVAPIRTLQFGVCRQRYIPLNRINGDAHCSFPSFSTVYEDIKEGDSSSTTLIECNMGSVEAAAKVLNAKHFPVYVAGRDDGLKFPTCNEFVLNYPNITTLALKGFKLHDYKAHMLVKGLQKLKHIDLSTSYSFMGSSLKNLSANGGGDNLEVMILRDCMHLKEIEVEHFMADVLAGEFKHLKHLVTRIIGEEVH</sequence>
<dbReference type="EMBL" id="OX465081">
    <property type="protein sequence ID" value="CAI9284922.1"/>
    <property type="molecule type" value="Genomic_DNA"/>
</dbReference>